<dbReference type="InterPro" id="IPR054612">
    <property type="entry name" value="Phage_capsid-like_C"/>
</dbReference>
<dbReference type="RefSeq" id="WP_021414848.1">
    <property type="nucleotide sequence ID" value="NZ_BISC01000038.1"/>
</dbReference>
<dbReference type="PATRIC" id="fig|1496.854.peg.1810"/>
<dbReference type="SUPFAM" id="SSF56563">
    <property type="entry name" value="Major capsid protein gp5"/>
    <property type="match status" value="1"/>
</dbReference>
<dbReference type="NCBIfam" id="TIGR01554">
    <property type="entry name" value="major_cap_HK97"/>
    <property type="match status" value="1"/>
</dbReference>
<dbReference type="EMBL" id="LK932540">
    <property type="protein sequence ID" value="CDS90438.1"/>
    <property type="molecule type" value="Genomic_DNA"/>
</dbReference>
<dbReference type="GO" id="GO:0006508">
    <property type="term" value="P:proteolysis"/>
    <property type="evidence" value="ECO:0007669"/>
    <property type="project" value="UniProtKB-KW"/>
</dbReference>
<organism evidence="4">
    <name type="scientific">Clostridioides difficile</name>
    <name type="common">Peptoclostridium difficile</name>
    <dbReference type="NCBI Taxonomy" id="1496"/>
    <lineage>
        <taxon>Bacteria</taxon>
        <taxon>Bacillati</taxon>
        <taxon>Bacillota</taxon>
        <taxon>Clostridia</taxon>
        <taxon>Peptostreptococcales</taxon>
        <taxon>Peptostreptococcaceae</taxon>
        <taxon>Clostridioides</taxon>
    </lineage>
</organism>
<keyword evidence="4" id="KW-0378">Hydrolase</keyword>
<reference evidence="4" key="1">
    <citation type="submission" date="2014-07" db="EMBL/GenBank/DDBJ databases">
        <authorList>
            <person name="Monot Marc"/>
        </authorList>
    </citation>
    <scope>NUCLEOTIDE SEQUENCE</scope>
</reference>
<evidence type="ECO:0000256" key="2">
    <source>
        <dbReference type="SAM" id="Coils"/>
    </source>
</evidence>
<protein>
    <submittedName>
        <fullName evidence="4">ATP-dependent Clp protease proteolytic subunit</fullName>
    </submittedName>
</protein>
<sequence length="422" mass="46880">MTREEYFKKRQEMIDEAQKLLDDEVGEEGTGEEKTEEAEKIANKIKALDEEYERNVKARANLRALQDDFKVNPTIFNLTNNKGKIEGIEDTTVKDKQEQYKNAWAKDMLGKPLSSEEQEIFNSINAEYRAEVQTSENNTILIPKTVASGIWKEIGDMYPLFGDASPTFVAGDLTIIAEEDGGDDAAWYDEETEVKEDGYKLKEITLRGCELAKDITVSWKLKKMSIDEFVPYITSLLAEKMGAALAKAIVDGKGKPGESDSFKPQPLGIKTALAKETSKAQIIEYVDKIAYTDITKLMAVLKKWSNGACIYANSTTIWTQLAEILDTTGKPIFIPDAVNSDGVGRMFGRAVKMDDSMADGEILAGNIAKGYAININENVTLYTDEHVKSRKTDYLTYSLVDGNVISNKAFGMIVKKTSAVAK</sequence>
<name>A0A069AIB4_CLODI</name>
<evidence type="ECO:0000256" key="1">
    <source>
        <dbReference type="ARBA" id="ARBA00004328"/>
    </source>
</evidence>
<dbReference type="Pfam" id="PF05065">
    <property type="entry name" value="Phage_capsid"/>
    <property type="match status" value="1"/>
</dbReference>
<comment type="subcellular location">
    <subcellularLocation>
        <location evidence="1">Virion</location>
    </subcellularLocation>
</comment>
<keyword evidence="2" id="KW-0175">Coiled coil</keyword>
<dbReference type="GO" id="GO:0008233">
    <property type="term" value="F:peptidase activity"/>
    <property type="evidence" value="ECO:0007669"/>
    <property type="project" value="UniProtKB-KW"/>
</dbReference>
<dbReference type="InterPro" id="IPR024455">
    <property type="entry name" value="Phage_capsid"/>
</dbReference>
<dbReference type="AlphaFoldDB" id="A0A069AIB4"/>
<evidence type="ECO:0000313" key="4">
    <source>
        <dbReference type="EMBL" id="CDS90438.1"/>
    </source>
</evidence>
<keyword evidence="4" id="KW-0645">Protease</keyword>
<proteinExistence type="predicted"/>
<evidence type="ECO:0000259" key="3">
    <source>
        <dbReference type="Pfam" id="PF05065"/>
    </source>
</evidence>
<feature type="coiled-coil region" evidence="2">
    <location>
        <begin position="3"/>
        <end position="68"/>
    </location>
</feature>
<gene>
    <name evidence="4" type="ORF">BN1096_840032</name>
</gene>
<feature type="domain" description="Phage capsid-like C-terminal" evidence="3">
    <location>
        <begin position="140"/>
        <end position="411"/>
    </location>
</feature>
<accession>A0A069AIB4</accession>